<dbReference type="EMBL" id="LAZR01010758">
    <property type="protein sequence ID" value="KKM65242.1"/>
    <property type="molecule type" value="Genomic_DNA"/>
</dbReference>
<reference evidence="1" key="1">
    <citation type="journal article" date="2015" name="Nature">
        <title>Complex archaea that bridge the gap between prokaryotes and eukaryotes.</title>
        <authorList>
            <person name="Spang A."/>
            <person name="Saw J.H."/>
            <person name="Jorgensen S.L."/>
            <person name="Zaremba-Niedzwiedzka K."/>
            <person name="Martijn J."/>
            <person name="Lind A.E."/>
            <person name="van Eijk R."/>
            <person name="Schleper C."/>
            <person name="Guy L."/>
            <person name="Ettema T.J."/>
        </authorList>
    </citation>
    <scope>NUCLEOTIDE SEQUENCE</scope>
</reference>
<evidence type="ECO:0000313" key="1">
    <source>
        <dbReference type="EMBL" id="KKM65242.1"/>
    </source>
</evidence>
<gene>
    <name evidence="1" type="ORF">LCGC14_1493280</name>
</gene>
<organism evidence="1">
    <name type="scientific">marine sediment metagenome</name>
    <dbReference type="NCBI Taxonomy" id="412755"/>
    <lineage>
        <taxon>unclassified sequences</taxon>
        <taxon>metagenomes</taxon>
        <taxon>ecological metagenomes</taxon>
    </lineage>
</organism>
<sequence>MSIDVMTVGPCSGIERGSEEFIDWLDTAVDDFSIRYCSLQPTQENIDKLREFADANEPGATMILAEMGDPQEEDDADGVELFIG</sequence>
<name>A0A0F9M7Q7_9ZZZZ</name>
<dbReference type="AlphaFoldDB" id="A0A0F9M7Q7"/>
<accession>A0A0F9M7Q7</accession>
<protein>
    <submittedName>
        <fullName evidence="1">Uncharacterized protein</fullName>
    </submittedName>
</protein>
<comment type="caution">
    <text evidence="1">The sequence shown here is derived from an EMBL/GenBank/DDBJ whole genome shotgun (WGS) entry which is preliminary data.</text>
</comment>
<proteinExistence type="predicted"/>